<proteinExistence type="predicted"/>
<sequence>MKKILLLVIFLCIQNGFSQNSIPENDIQKKTYNNEEVQVKTRFPDGEKKFNEFVVENLKKKIS</sequence>
<dbReference type="Proteomes" id="UP000184028">
    <property type="component" value="Unassembled WGS sequence"/>
</dbReference>
<keyword evidence="2" id="KW-1185">Reference proteome</keyword>
<name>A0A1M7ITR8_9FLAO</name>
<dbReference type="STRING" id="946677.SAMN05444484_10643"/>
<reference evidence="2" key="1">
    <citation type="submission" date="2016-11" db="EMBL/GenBank/DDBJ databases">
        <authorList>
            <person name="Varghese N."/>
            <person name="Submissions S."/>
        </authorList>
    </citation>
    <scope>NUCLEOTIDE SEQUENCE [LARGE SCALE GENOMIC DNA]</scope>
    <source>
        <strain evidence="2">DSM 24724</strain>
    </source>
</reference>
<accession>A0A1M7ITR8</accession>
<dbReference type="OrthoDB" id="649093at2"/>
<protein>
    <submittedName>
        <fullName evidence="1">Uncharacterized protein</fullName>
    </submittedName>
</protein>
<evidence type="ECO:0000313" key="2">
    <source>
        <dbReference type="Proteomes" id="UP000184028"/>
    </source>
</evidence>
<dbReference type="AlphaFoldDB" id="A0A1M7ITR8"/>
<dbReference type="EMBL" id="FRBT01000006">
    <property type="protein sequence ID" value="SHM44089.1"/>
    <property type="molecule type" value="Genomic_DNA"/>
</dbReference>
<gene>
    <name evidence="1" type="ORF">SAMN05444484_10643</name>
</gene>
<evidence type="ECO:0000313" key="1">
    <source>
        <dbReference type="EMBL" id="SHM44089.1"/>
    </source>
</evidence>
<dbReference type="RefSeq" id="WP_143155053.1">
    <property type="nucleotide sequence ID" value="NZ_FRBT01000006.1"/>
</dbReference>
<organism evidence="1 2">
    <name type="scientific">Flavobacterium chilense</name>
    <dbReference type="NCBI Taxonomy" id="946677"/>
    <lineage>
        <taxon>Bacteria</taxon>
        <taxon>Pseudomonadati</taxon>
        <taxon>Bacteroidota</taxon>
        <taxon>Flavobacteriia</taxon>
        <taxon>Flavobacteriales</taxon>
        <taxon>Flavobacteriaceae</taxon>
        <taxon>Flavobacterium</taxon>
    </lineage>
</organism>